<evidence type="ECO:0000313" key="1">
    <source>
        <dbReference type="EMBL" id="KAL1641393.1"/>
    </source>
</evidence>
<dbReference type="Gene3D" id="1.10.489.10">
    <property type="entry name" value="Chloroperoxidase-like"/>
    <property type="match status" value="1"/>
</dbReference>
<reference evidence="1 2" key="1">
    <citation type="journal article" date="2023" name="Plant Dis.">
        <title>First Report of Diplodia intermedia Causing Canker and Dieback Diseases on Apple Trees in Canada.</title>
        <authorList>
            <person name="Ellouze W."/>
            <person name="Ilyukhin E."/>
            <person name="Sulman M."/>
            <person name="Ali S."/>
        </authorList>
    </citation>
    <scope>NUCLEOTIDE SEQUENCE [LARGE SCALE GENOMIC DNA]</scope>
    <source>
        <strain evidence="1 2">M45-28</strain>
    </source>
</reference>
<gene>
    <name evidence="1" type="ORF">SLS58_006094</name>
</gene>
<keyword evidence="2" id="KW-1185">Reference proteome</keyword>
<evidence type="ECO:0008006" key="3">
    <source>
        <dbReference type="Google" id="ProtNLM"/>
    </source>
</evidence>
<dbReference type="InterPro" id="IPR036851">
    <property type="entry name" value="Chloroperoxidase-like_sf"/>
</dbReference>
<organism evidence="1 2">
    <name type="scientific">Diplodia intermedia</name>
    <dbReference type="NCBI Taxonomy" id="856260"/>
    <lineage>
        <taxon>Eukaryota</taxon>
        <taxon>Fungi</taxon>
        <taxon>Dikarya</taxon>
        <taxon>Ascomycota</taxon>
        <taxon>Pezizomycotina</taxon>
        <taxon>Dothideomycetes</taxon>
        <taxon>Dothideomycetes incertae sedis</taxon>
        <taxon>Botryosphaeriales</taxon>
        <taxon>Botryosphaeriaceae</taxon>
        <taxon>Diplodia</taxon>
    </lineage>
</organism>
<dbReference type="EMBL" id="JAKEKT020000040">
    <property type="protein sequence ID" value="KAL1641393.1"/>
    <property type="molecule type" value="Genomic_DNA"/>
</dbReference>
<accession>A0ABR3TPJ1</accession>
<evidence type="ECO:0000313" key="2">
    <source>
        <dbReference type="Proteomes" id="UP001521184"/>
    </source>
</evidence>
<protein>
    <recommendedName>
        <fullName evidence="3">LAGLIDADG endonuclease</fullName>
    </recommendedName>
</protein>
<sequence length="124" mass="13991">MASPTMIKLVKAMKDVFANHNTDYSNGYVNGETLKSFFGIWGSESIPDNWYRRHSIRPYSFQDLGNDIVYTFKQNLILIDVFFLGGNADGRMNNLKVLVLNEKVLPSSSCTCHPTTSTPQYSTV</sequence>
<comment type="caution">
    <text evidence="1">The sequence shown here is derived from an EMBL/GenBank/DDBJ whole genome shotgun (WGS) entry which is preliminary data.</text>
</comment>
<name>A0ABR3TPJ1_9PEZI</name>
<dbReference type="Proteomes" id="UP001521184">
    <property type="component" value="Unassembled WGS sequence"/>
</dbReference>
<proteinExistence type="predicted"/>